<evidence type="ECO:0000313" key="4">
    <source>
        <dbReference type="EMBL" id="KAA0173345.1"/>
    </source>
</evidence>
<evidence type="ECO:0000313" key="2">
    <source>
        <dbReference type="EMBL" id="KAA0147226.1"/>
    </source>
</evidence>
<dbReference type="EMBL" id="VLTO01000034">
    <property type="protein sequence ID" value="KAA0173345.1"/>
    <property type="molecule type" value="Genomic_DNA"/>
</dbReference>
<dbReference type="InterPro" id="IPR027986">
    <property type="entry name" value="TCAIM"/>
</dbReference>
<comment type="caution">
    <text evidence="2">The sequence shown here is derived from an EMBL/GenBank/DDBJ whole genome shotgun (WGS) entry which is preliminary data.</text>
</comment>
<dbReference type="PANTHER" id="PTHR31596">
    <property type="entry name" value="T-CELL ACTIVATION INHIBITOR, MITOCHONDRIAL"/>
    <property type="match status" value="1"/>
</dbReference>
<dbReference type="Proteomes" id="UP000324907">
    <property type="component" value="Unassembled WGS sequence"/>
</dbReference>
<sequence length="158" mass="18397">MGTASKLKAVRRVKLNAGAQKRAKMRPSDDDPLFKDVFRKFMTKVHPDLFSRHPELREQNDASMQQLQEVLGQAKSGQHETEMPVLRKTLVFYVRTSTAGHFRKIPFELRTTGSDCKHVLGMAMAQLFEQCDLPSRFRWGSDYWERTVWKPELREGEE</sequence>
<dbReference type="PANTHER" id="PTHR31596:SF10">
    <property type="entry name" value="DUF4460 DOMAIN-CONTAINING PROTEIN"/>
    <property type="match status" value="1"/>
</dbReference>
<dbReference type="OMA" id="DYWERTV"/>
<feature type="domain" description="DUF4460" evidence="1">
    <location>
        <begin position="34"/>
        <end position="132"/>
    </location>
</feature>
<dbReference type="Proteomes" id="UP000322899">
    <property type="component" value="Unassembled WGS sequence"/>
</dbReference>
<keyword evidence="6" id="KW-1185">Reference proteome</keyword>
<dbReference type="AlphaFoldDB" id="A0A5A8C2E5"/>
<dbReference type="EMBL" id="VLTN01000070">
    <property type="protein sequence ID" value="KAA0147226.1"/>
    <property type="molecule type" value="Genomic_DNA"/>
</dbReference>
<gene>
    <name evidence="4" type="ORF">FNF27_05122</name>
    <name evidence="3" type="ORF">FNF28_03369</name>
    <name evidence="2" type="ORF">FNF29_07487</name>
</gene>
<dbReference type="Pfam" id="PF14687">
    <property type="entry name" value="DUF4460"/>
    <property type="match status" value="1"/>
</dbReference>
<dbReference type="Proteomes" id="UP000323011">
    <property type="component" value="Unassembled WGS sequence"/>
</dbReference>
<evidence type="ECO:0000313" key="3">
    <source>
        <dbReference type="EMBL" id="KAA0165864.1"/>
    </source>
</evidence>
<organism evidence="2 6">
    <name type="scientific">Cafeteria roenbergensis</name>
    <name type="common">Marine flagellate</name>
    <dbReference type="NCBI Taxonomy" id="33653"/>
    <lineage>
        <taxon>Eukaryota</taxon>
        <taxon>Sar</taxon>
        <taxon>Stramenopiles</taxon>
        <taxon>Bigyra</taxon>
        <taxon>Opalozoa</taxon>
        <taxon>Bicosoecida</taxon>
        <taxon>Cafeteriaceae</taxon>
        <taxon>Cafeteria</taxon>
    </lineage>
</organism>
<accession>A0A5A8C2E5</accession>
<evidence type="ECO:0000313" key="6">
    <source>
        <dbReference type="Proteomes" id="UP000323011"/>
    </source>
</evidence>
<reference evidence="5 6" key="1">
    <citation type="submission" date="2019-07" db="EMBL/GenBank/DDBJ databases">
        <title>Genomes of Cafeteria roenbergensis.</title>
        <authorList>
            <person name="Fischer M.G."/>
            <person name="Hackl T."/>
            <person name="Roman M."/>
        </authorList>
    </citation>
    <scope>NUCLEOTIDE SEQUENCE [LARGE SCALE GENOMIC DNA]</scope>
    <source>
        <strain evidence="2 6">BVI</strain>
        <strain evidence="4 5">E4-10P</strain>
        <strain evidence="3 7">RCC970-E3</strain>
    </source>
</reference>
<proteinExistence type="predicted"/>
<dbReference type="InterPro" id="IPR028031">
    <property type="entry name" value="DUF4460"/>
</dbReference>
<protein>
    <recommendedName>
        <fullName evidence="1">DUF4460 domain-containing protein</fullName>
    </recommendedName>
</protein>
<dbReference type="EMBL" id="VLTL01000044">
    <property type="protein sequence ID" value="KAA0165864.1"/>
    <property type="molecule type" value="Genomic_DNA"/>
</dbReference>
<evidence type="ECO:0000313" key="7">
    <source>
        <dbReference type="Proteomes" id="UP000324907"/>
    </source>
</evidence>
<evidence type="ECO:0000313" key="5">
    <source>
        <dbReference type="Proteomes" id="UP000322899"/>
    </source>
</evidence>
<evidence type="ECO:0000259" key="1">
    <source>
        <dbReference type="Pfam" id="PF14687"/>
    </source>
</evidence>
<dbReference type="OrthoDB" id="510798at2759"/>
<name>A0A5A8C2E5_CAFRO</name>